<name>R1FLR7_9PSEU</name>
<feature type="region of interest" description="Disordered" evidence="1">
    <location>
        <begin position="294"/>
        <end position="342"/>
    </location>
</feature>
<reference evidence="2 3" key="1">
    <citation type="submission" date="2013-02" db="EMBL/GenBank/DDBJ databases">
        <title>Draft genome sequence of Amycolatopsis vancoresmycina strain DSM 44592T.</title>
        <authorList>
            <person name="Kumar S."/>
            <person name="Kaur N."/>
            <person name="Kaur C."/>
            <person name="Raghava G.P.S."/>
            <person name="Mayilraj S."/>
        </authorList>
    </citation>
    <scope>NUCLEOTIDE SEQUENCE [LARGE SCALE GENOMIC DNA]</scope>
    <source>
        <strain evidence="2 3">DSM 44592</strain>
    </source>
</reference>
<protein>
    <submittedName>
        <fullName evidence="2">Putative RNA-binding protein</fullName>
    </submittedName>
</protein>
<feature type="region of interest" description="Disordered" evidence="1">
    <location>
        <begin position="1"/>
        <end position="62"/>
    </location>
</feature>
<feature type="compositionally biased region" description="Polar residues" evidence="1">
    <location>
        <begin position="462"/>
        <end position="478"/>
    </location>
</feature>
<dbReference type="EMBL" id="AOUO01000709">
    <property type="protein sequence ID" value="EOD60468.1"/>
    <property type="molecule type" value="Genomic_DNA"/>
</dbReference>
<feature type="compositionally biased region" description="Basic and acidic residues" evidence="1">
    <location>
        <begin position="197"/>
        <end position="206"/>
    </location>
</feature>
<feature type="compositionally biased region" description="Low complexity" evidence="1">
    <location>
        <begin position="383"/>
        <end position="392"/>
    </location>
</feature>
<dbReference type="AlphaFoldDB" id="R1FLR7"/>
<feature type="region of interest" description="Disordered" evidence="1">
    <location>
        <begin position="197"/>
        <end position="228"/>
    </location>
</feature>
<feature type="region of interest" description="Disordered" evidence="1">
    <location>
        <begin position="449"/>
        <end position="478"/>
    </location>
</feature>
<gene>
    <name evidence="2" type="ORF">H480_40955</name>
</gene>
<feature type="region of interest" description="Disordered" evidence="1">
    <location>
        <begin position="366"/>
        <end position="392"/>
    </location>
</feature>
<organism evidence="2 3">
    <name type="scientific">Amycolatopsis vancoresmycina DSM 44592</name>
    <dbReference type="NCBI Taxonomy" id="1292037"/>
    <lineage>
        <taxon>Bacteria</taxon>
        <taxon>Bacillati</taxon>
        <taxon>Actinomycetota</taxon>
        <taxon>Actinomycetes</taxon>
        <taxon>Pseudonocardiales</taxon>
        <taxon>Pseudonocardiaceae</taxon>
        <taxon>Amycolatopsis</taxon>
    </lineage>
</organism>
<accession>R1FLR7</accession>
<comment type="caution">
    <text evidence="2">The sequence shown here is derived from an EMBL/GenBank/DDBJ whole genome shotgun (WGS) entry which is preliminary data.</text>
</comment>
<sequence length="478" mass="51656">MCSGPELASSGPEHASYGFSHASSGFEHAGAGSAEGDPAVQQRGRGARVDGLRGPGQPGPEVVLQGLREARERRQRGRRVDQDRVADRARLAADQLADHLRVRRRVAAAQVVRRRPRDAHGRRVEAALGDLAVRDHPDRRRRGRGDLVEAVVAPDHQGAGAAAGERLRQHPRLVGVRAADQRRARLGRVGQRAEQVERRRDAELAAHRAGVPQRRVERRRQEEPDADLGEAALDVLRRQADPHAEGLQHVRRAGLRRRAAVAVLGHRRARRRRDDRRHRRDVDRVGAVAAGADDVDGRPVQLDPPGVRQHRGRHPGDLLGRLALGPQRHREPGDPGRAGGAAHDLVHRPRRVLRGQIGARDQLFEQGWPGAGDRGGHRAQPFTTGTRRARSTSATVSAAVSGSSGCTSTASACDQVASQRSSRRRTATTIGGQSVISLFSCRHRPMPPVGCASPSRMARSTVPASTSDSTSAMPAAST</sequence>
<keyword evidence="3" id="KW-1185">Reference proteome</keyword>
<evidence type="ECO:0000313" key="3">
    <source>
        <dbReference type="Proteomes" id="UP000014139"/>
    </source>
</evidence>
<evidence type="ECO:0000313" key="2">
    <source>
        <dbReference type="EMBL" id="EOD60468.1"/>
    </source>
</evidence>
<proteinExistence type="predicted"/>
<evidence type="ECO:0000256" key="1">
    <source>
        <dbReference type="SAM" id="MobiDB-lite"/>
    </source>
</evidence>
<dbReference type="Proteomes" id="UP000014139">
    <property type="component" value="Unassembled WGS sequence"/>
</dbReference>